<sequence>MAKVISFQSRKGGTGKTTSALTFAQIVASKGYKVLLVDADEQANTTRRFTDTCKKDFKQMFSTLKEDGIGHPLQSLTEQLKDDKYARGTYDVLIDPTGIRKCIYGTNHENLYLCPANEELIKADQMVLLDTRSPQQTRFSRAFKIIANVFDYIVIDNAPSANMTIINSLFASDLVIITLKAGGDELDGLRKTLADISEINENFGVNINFKILMTMMHRQKRNIELLEREALEAMFPDRLFKTMISYQDAAVAKSSVENRSLLDKKSNVLNDYKAFVDEFLKGGAD</sequence>
<dbReference type="AlphaFoldDB" id="A0A9D1L0Y0"/>
<proteinExistence type="predicted"/>
<dbReference type="InterPro" id="IPR050678">
    <property type="entry name" value="DNA_Partitioning_ATPase"/>
</dbReference>
<dbReference type="SUPFAM" id="SSF52540">
    <property type="entry name" value="P-loop containing nucleoside triphosphate hydrolases"/>
    <property type="match status" value="1"/>
</dbReference>
<dbReference type="Pfam" id="PF13614">
    <property type="entry name" value="AAA_31"/>
    <property type="match status" value="1"/>
</dbReference>
<dbReference type="Proteomes" id="UP000824175">
    <property type="component" value="Unassembled WGS sequence"/>
</dbReference>
<dbReference type="InterPro" id="IPR027417">
    <property type="entry name" value="P-loop_NTPase"/>
</dbReference>
<evidence type="ECO:0000259" key="1">
    <source>
        <dbReference type="Pfam" id="PF13614"/>
    </source>
</evidence>
<evidence type="ECO:0000313" key="2">
    <source>
        <dbReference type="EMBL" id="HIU14229.1"/>
    </source>
</evidence>
<organism evidence="2 3">
    <name type="scientific">Candidatus Fimiplasma intestinipullorum</name>
    <dbReference type="NCBI Taxonomy" id="2840825"/>
    <lineage>
        <taxon>Bacteria</taxon>
        <taxon>Bacillati</taxon>
        <taxon>Bacillota</taxon>
        <taxon>Clostridia</taxon>
        <taxon>Eubacteriales</taxon>
        <taxon>Candidatus Fimiplasma</taxon>
    </lineage>
</organism>
<dbReference type="Gene3D" id="3.40.50.300">
    <property type="entry name" value="P-loop containing nucleotide triphosphate hydrolases"/>
    <property type="match status" value="1"/>
</dbReference>
<reference evidence="2" key="1">
    <citation type="submission" date="2020-10" db="EMBL/GenBank/DDBJ databases">
        <authorList>
            <person name="Gilroy R."/>
        </authorList>
    </citation>
    <scope>NUCLEOTIDE SEQUENCE</scope>
    <source>
        <strain evidence="2">CHK195-11698</strain>
    </source>
</reference>
<protein>
    <submittedName>
        <fullName evidence="2">ParA family protein</fullName>
    </submittedName>
</protein>
<gene>
    <name evidence="2" type="ORF">IAD15_09195</name>
</gene>
<feature type="domain" description="AAA" evidence="1">
    <location>
        <begin position="2"/>
        <end position="209"/>
    </location>
</feature>
<evidence type="ECO:0000313" key="3">
    <source>
        <dbReference type="Proteomes" id="UP000824175"/>
    </source>
</evidence>
<dbReference type="CDD" id="cd02042">
    <property type="entry name" value="ParAB_family"/>
    <property type="match status" value="1"/>
</dbReference>
<accession>A0A9D1L0Y0</accession>
<reference evidence="2" key="2">
    <citation type="journal article" date="2021" name="PeerJ">
        <title>Extensive microbial diversity within the chicken gut microbiome revealed by metagenomics and culture.</title>
        <authorList>
            <person name="Gilroy R."/>
            <person name="Ravi A."/>
            <person name="Getino M."/>
            <person name="Pursley I."/>
            <person name="Horton D.L."/>
            <person name="Alikhan N.F."/>
            <person name="Baker D."/>
            <person name="Gharbi K."/>
            <person name="Hall N."/>
            <person name="Watson M."/>
            <person name="Adriaenssens E.M."/>
            <person name="Foster-Nyarko E."/>
            <person name="Jarju S."/>
            <person name="Secka A."/>
            <person name="Antonio M."/>
            <person name="Oren A."/>
            <person name="Chaudhuri R.R."/>
            <person name="La Ragione R."/>
            <person name="Hildebrand F."/>
            <person name="Pallen M.J."/>
        </authorList>
    </citation>
    <scope>NUCLEOTIDE SEQUENCE</scope>
    <source>
        <strain evidence="2">CHK195-11698</strain>
    </source>
</reference>
<dbReference type="EMBL" id="DVMJ01000078">
    <property type="protein sequence ID" value="HIU14229.1"/>
    <property type="molecule type" value="Genomic_DNA"/>
</dbReference>
<dbReference type="PANTHER" id="PTHR13696">
    <property type="entry name" value="P-LOOP CONTAINING NUCLEOSIDE TRIPHOSPHATE HYDROLASE"/>
    <property type="match status" value="1"/>
</dbReference>
<dbReference type="PANTHER" id="PTHR13696:SF52">
    <property type="entry name" value="PARA FAMILY PROTEIN CT_582"/>
    <property type="match status" value="1"/>
</dbReference>
<name>A0A9D1L0Y0_9FIRM</name>
<comment type="caution">
    <text evidence="2">The sequence shown here is derived from an EMBL/GenBank/DDBJ whole genome shotgun (WGS) entry which is preliminary data.</text>
</comment>
<dbReference type="InterPro" id="IPR025669">
    <property type="entry name" value="AAA_dom"/>
</dbReference>